<dbReference type="OrthoDB" id="7340239at2"/>
<dbReference type="Pfam" id="PF07007">
    <property type="entry name" value="LprI"/>
    <property type="match status" value="1"/>
</dbReference>
<dbReference type="EMBL" id="PKUQ01000055">
    <property type="protein sequence ID" value="PLW75092.1"/>
    <property type="molecule type" value="Genomic_DNA"/>
</dbReference>
<name>A0A2N5XKS1_9HYPH</name>
<keyword evidence="1" id="KW-0732">Signal</keyword>
<feature type="chain" id="PRO_5014995654" description="Lysozyme inhibitor LprI-like N-terminal domain-containing protein" evidence="1">
    <location>
        <begin position="26"/>
        <end position="128"/>
    </location>
</feature>
<feature type="signal peptide" evidence="1">
    <location>
        <begin position="1"/>
        <end position="25"/>
    </location>
</feature>
<protein>
    <recommendedName>
        <fullName evidence="2">Lysozyme inhibitor LprI-like N-terminal domain-containing protein</fullName>
    </recommendedName>
</protein>
<accession>A0A2N5XKS1</accession>
<proteinExistence type="predicted"/>
<dbReference type="PANTHER" id="PTHR39176:SF1">
    <property type="entry name" value="PERIPLASMIC PROTEIN"/>
    <property type="match status" value="1"/>
</dbReference>
<evidence type="ECO:0000313" key="4">
    <source>
        <dbReference type="Proteomes" id="UP000234881"/>
    </source>
</evidence>
<dbReference type="AlphaFoldDB" id="A0A2N5XKS1"/>
<dbReference type="Gene3D" id="1.20.1270.180">
    <property type="match status" value="1"/>
</dbReference>
<feature type="domain" description="Lysozyme inhibitor LprI-like N-terminal" evidence="2">
    <location>
        <begin position="28"/>
        <end position="118"/>
    </location>
</feature>
<dbReference type="Proteomes" id="UP000234881">
    <property type="component" value="Unassembled WGS sequence"/>
</dbReference>
<evidence type="ECO:0000256" key="1">
    <source>
        <dbReference type="SAM" id="SignalP"/>
    </source>
</evidence>
<evidence type="ECO:0000313" key="3">
    <source>
        <dbReference type="EMBL" id="PLW75092.1"/>
    </source>
</evidence>
<reference evidence="3 4" key="1">
    <citation type="submission" date="2018-01" db="EMBL/GenBank/DDBJ databases">
        <title>The draft genome sequence of Cohaesibacter sp. H1304.</title>
        <authorList>
            <person name="Wang N.-N."/>
            <person name="Du Z.-J."/>
        </authorList>
    </citation>
    <scope>NUCLEOTIDE SEQUENCE [LARGE SCALE GENOMIC DNA]</scope>
    <source>
        <strain evidence="3 4">H1304</strain>
    </source>
</reference>
<comment type="caution">
    <text evidence="3">The sequence shown here is derived from an EMBL/GenBank/DDBJ whole genome shotgun (WGS) entry which is preliminary data.</text>
</comment>
<dbReference type="RefSeq" id="WP_101535992.1">
    <property type="nucleotide sequence ID" value="NZ_JBFHIU010000076.1"/>
</dbReference>
<gene>
    <name evidence="3" type="ORF">C0081_22660</name>
</gene>
<evidence type="ECO:0000259" key="2">
    <source>
        <dbReference type="Pfam" id="PF07007"/>
    </source>
</evidence>
<sequence>MKLSRIFLSVSTFGALTMASLSAHALDCNNAMTTRDMVECAQMDYNIADGDLNYAYQDLRAGADKTGKLKLRDAQRAWIKFRDAECDRQADAVRGGTMAPLIQMSCLADLTAKRAAELGINPMTGESN</sequence>
<dbReference type="InterPro" id="IPR009739">
    <property type="entry name" value="LprI-like_N"/>
</dbReference>
<organism evidence="3 4">
    <name type="scientific">Cohaesibacter celericrescens</name>
    <dbReference type="NCBI Taxonomy" id="2067669"/>
    <lineage>
        <taxon>Bacteria</taxon>
        <taxon>Pseudomonadati</taxon>
        <taxon>Pseudomonadota</taxon>
        <taxon>Alphaproteobacteria</taxon>
        <taxon>Hyphomicrobiales</taxon>
        <taxon>Cohaesibacteraceae</taxon>
    </lineage>
</organism>
<dbReference type="PANTHER" id="PTHR39176">
    <property type="entry name" value="PERIPLASMIC PROTEIN-RELATED"/>
    <property type="match status" value="1"/>
</dbReference>
<keyword evidence="4" id="KW-1185">Reference proteome</keyword>